<reference evidence="4" key="1">
    <citation type="submission" date="2025-08" db="UniProtKB">
        <authorList>
            <consortium name="Ensembl"/>
        </authorList>
    </citation>
    <scope>IDENTIFICATION</scope>
</reference>
<dbReference type="Gene3D" id="2.30.30.40">
    <property type="entry name" value="SH3 Domains"/>
    <property type="match status" value="1"/>
</dbReference>
<dbReference type="Proteomes" id="UP000694388">
    <property type="component" value="Unplaced"/>
</dbReference>
<dbReference type="InterPro" id="IPR036028">
    <property type="entry name" value="SH3-like_dom_sf"/>
</dbReference>
<dbReference type="SUPFAM" id="SSF54277">
    <property type="entry name" value="CAD &amp; PB1 domains"/>
    <property type="match status" value="1"/>
</dbReference>
<sequence>MHNCRPTASQPPPPLSLQTGLVPYAALQPMECCQQKVHQEKEDQKIGTINLLSKNPPPRPPKPDYELKKANTELKGKSLQSWFPSKRDRGTLLEDTTHAIVKVHCGFTVVLRLRLGLSLPHLLTVLREKFQLPDQPLLLRYRENVDETILEIKTSEALQQAWAQASRGHLTLWMQKNPVLPECQPQGSTRTAIALFKYNGQEPGDLALRQGDMVQVLSEVTPEWLEGKVGANVGIFPSCFVRFLDEQTGAHRDLKK</sequence>
<reference evidence="4" key="2">
    <citation type="submission" date="2025-09" db="UniProtKB">
        <authorList>
            <consortium name="Ensembl"/>
        </authorList>
    </citation>
    <scope>IDENTIFICATION</scope>
</reference>
<dbReference type="InterPro" id="IPR001452">
    <property type="entry name" value="SH3_domain"/>
</dbReference>
<dbReference type="SUPFAM" id="SSF50044">
    <property type="entry name" value="SH3-domain"/>
    <property type="match status" value="1"/>
</dbReference>
<accession>A0A8C4R1B9</accession>
<dbReference type="AlphaFoldDB" id="A0A8C4R1B9"/>
<keyword evidence="1 2" id="KW-0728">SH3 domain</keyword>
<dbReference type="Pfam" id="PF00018">
    <property type="entry name" value="SH3_1"/>
    <property type="match status" value="1"/>
</dbReference>
<dbReference type="PANTHER" id="PTHR15175">
    <property type="entry name" value="NEUTROPHIL CYTOSOLIC FACTOR 2, NEUTROPHIL NADPH OXIDASE FACTOR 2"/>
    <property type="match status" value="1"/>
</dbReference>
<dbReference type="PANTHER" id="PTHR15175:SF0">
    <property type="entry name" value="SH3 DOMAIN-CONTAINING PROTEIN C23A1.17"/>
    <property type="match status" value="1"/>
</dbReference>
<evidence type="ECO:0000259" key="3">
    <source>
        <dbReference type="PROSITE" id="PS50002"/>
    </source>
</evidence>
<dbReference type="PRINTS" id="PR00499">
    <property type="entry name" value="P67PHOX"/>
</dbReference>
<dbReference type="GO" id="GO:0042554">
    <property type="term" value="P:superoxide anion generation"/>
    <property type="evidence" value="ECO:0007669"/>
    <property type="project" value="TreeGrafter"/>
</dbReference>
<evidence type="ECO:0000313" key="5">
    <source>
        <dbReference type="Proteomes" id="UP000694388"/>
    </source>
</evidence>
<evidence type="ECO:0000313" key="4">
    <source>
        <dbReference type="Ensembl" id="ENSEBUP00000022269.1"/>
    </source>
</evidence>
<dbReference type="PROSITE" id="PS50002">
    <property type="entry name" value="SH3"/>
    <property type="match status" value="1"/>
</dbReference>
<evidence type="ECO:0000256" key="2">
    <source>
        <dbReference type="PROSITE-ProRule" id="PRU00192"/>
    </source>
</evidence>
<dbReference type="Ensembl" id="ENSEBUT00000022845.1">
    <property type="protein sequence ID" value="ENSEBUP00000022269.1"/>
    <property type="gene ID" value="ENSEBUG00000013712.1"/>
</dbReference>
<dbReference type="InterPro" id="IPR051864">
    <property type="entry name" value="NCF2_NOXA1"/>
</dbReference>
<organism evidence="4 5">
    <name type="scientific">Eptatretus burgeri</name>
    <name type="common">Inshore hagfish</name>
    <dbReference type="NCBI Taxonomy" id="7764"/>
    <lineage>
        <taxon>Eukaryota</taxon>
        <taxon>Metazoa</taxon>
        <taxon>Chordata</taxon>
        <taxon>Craniata</taxon>
        <taxon>Vertebrata</taxon>
        <taxon>Cyclostomata</taxon>
        <taxon>Myxini</taxon>
        <taxon>Myxiniformes</taxon>
        <taxon>Myxinidae</taxon>
        <taxon>Eptatretinae</taxon>
        <taxon>Eptatretus</taxon>
    </lineage>
</organism>
<evidence type="ECO:0000256" key="1">
    <source>
        <dbReference type="ARBA" id="ARBA00022443"/>
    </source>
</evidence>
<feature type="domain" description="SH3" evidence="3">
    <location>
        <begin position="187"/>
        <end position="246"/>
    </location>
</feature>
<dbReference type="SMART" id="SM00326">
    <property type="entry name" value="SH3"/>
    <property type="match status" value="1"/>
</dbReference>
<proteinExistence type="predicted"/>
<dbReference type="GeneTree" id="ENSGT00530000063843"/>
<dbReference type="Gene3D" id="3.10.20.90">
    <property type="entry name" value="Phosphatidylinositol 3-kinase Catalytic Subunit, Chain A, domain 1"/>
    <property type="match status" value="1"/>
</dbReference>
<name>A0A8C4R1B9_EPTBU</name>
<dbReference type="GO" id="GO:0016176">
    <property type="term" value="F:superoxide-generating NADPH oxidase activator activity"/>
    <property type="evidence" value="ECO:0007669"/>
    <property type="project" value="TreeGrafter"/>
</dbReference>
<keyword evidence="5" id="KW-1185">Reference proteome</keyword>
<protein>
    <recommendedName>
        <fullName evidence="3">SH3 domain-containing protein</fullName>
    </recommendedName>
</protein>